<dbReference type="AlphaFoldDB" id="A0A1Y5SF07"/>
<name>A0A1Y5SF07_9RHOB</name>
<dbReference type="Gene3D" id="1.10.10.2520">
    <property type="entry name" value="Cell wall hydrolase SleB, domain 1"/>
    <property type="match status" value="1"/>
</dbReference>
<dbReference type="InterPro" id="IPR042047">
    <property type="entry name" value="SleB_dom1"/>
</dbReference>
<evidence type="ECO:0000259" key="2">
    <source>
        <dbReference type="Pfam" id="PF07486"/>
    </source>
</evidence>
<reference evidence="3 4" key="1">
    <citation type="submission" date="2017-03" db="EMBL/GenBank/DDBJ databases">
        <authorList>
            <person name="Afonso C.L."/>
            <person name="Miller P.J."/>
            <person name="Scott M.A."/>
            <person name="Spackman E."/>
            <person name="Goraichik I."/>
            <person name="Dimitrov K.M."/>
            <person name="Suarez D.L."/>
            <person name="Swayne D.E."/>
        </authorList>
    </citation>
    <scope>NUCLEOTIDE SEQUENCE [LARGE SCALE GENOMIC DNA]</scope>
    <source>
        <strain evidence="3 4">CECT 7066</strain>
    </source>
</reference>
<keyword evidence="4" id="KW-1185">Reference proteome</keyword>
<dbReference type="RefSeq" id="WP_245749630.1">
    <property type="nucleotide sequence ID" value="NZ_FOPF01000004.1"/>
</dbReference>
<evidence type="ECO:0000256" key="1">
    <source>
        <dbReference type="SAM" id="SignalP"/>
    </source>
</evidence>
<gene>
    <name evidence="3" type="primary">sleB</name>
    <name evidence="3" type="ORF">PAM7066_01666</name>
</gene>
<evidence type="ECO:0000313" key="4">
    <source>
        <dbReference type="Proteomes" id="UP000193870"/>
    </source>
</evidence>
<protein>
    <submittedName>
        <fullName evidence="3">Spore cortex-lytic enzyme</fullName>
    </submittedName>
</protein>
<organism evidence="3 4">
    <name type="scientific">Palleronia marisminoris</name>
    <dbReference type="NCBI Taxonomy" id="315423"/>
    <lineage>
        <taxon>Bacteria</taxon>
        <taxon>Pseudomonadati</taxon>
        <taxon>Pseudomonadota</taxon>
        <taxon>Alphaproteobacteria</taxon>
        <taxon>Rhodobacterales</taxon>
        <taxon>Roseobacteraceae</taxon>
        <taxon>Palleronia</taxon>
    </lineage>
</organism>
<proteinExistence type="predicted"/>
<feature type="chain" id="PRO_5011012042" evidence="1">
    <location>
        <begin position="33"/>
        <end position="235"/>
    </location>
</feature>
<dbReference type="InterPro" id="IPR011105">
    <property type="entry name" value="Cell_wall_hydrolase_SleB"/>
</dbReference>
<dbReference type="EMBL" id="FWFV01000004">
    <property type="protein sequence ID" value="SLN39308.1"/>
    <property type="molecule type" value="Genomic_DNA"/>
</dbReference>
<keyword evidence="1" id="KW-0732">Signal</keyword>
<accession>A0A1Y5SF07</accession>
<dbReference type="GO" id="GO:0016787">
    <property type="term" value="F:hydrolase activity"/>
    <property type="evidence" value="ECO:0007669"/>
    <property type="project" value="InterPro"/>
</dbReference>
<dbReference type="Pfam" id="PF07486">
    <property type="entry name" value="Hydrolase_2"/>
    <property type="match status" value="1"/>
</dbReference>
<evidence type="ECO:0000313" key="3">
    <source>
        <dbReference type="EMBL" id="SLN39308.1"/>
    </source>
</evidence>
<dbReference type="STRING" id="315423.SAMN04488020_10443"/>
<feature type="signal peptide" evidence="1">
    <location>
        <begin position="1"/>
        <end position="32"/>
    </location>
</feature>
<feature type="domain" description="Cell wall hydrolase SleB" evidence="2">
    <location>
        <begin position="123"/>
        <end position="232"/>
    </location>
</feature>
<sequence>MQCDVFAARAVRRAMTIVGLVAGLTISTAAMADVTFGTKSAPDIELGQTLGDRLEGLVGSAAPEVQPDAGQTLRDALAPDVQEEGKDRPEIAYDYGFVDTLPAADGDKQFECLSEALYFEARGEGAEGVFAVAEVILNRVDSPRFPDTICQVVNQGTGRKHACQFSYTCDGLPEVVGERRTMDRMEKIAGLFIDGAPRDLTDGALFYHTKAVNPYWASAFDRVATIGEHHFYVQS</sequence>
<dbReference type="Proteomes" id="UP000193870">
    <property type="component" value="Unassembled WGS sequence"/>
</dbReference>